<accession>A0A428K0I9</accession>
<dbReference type="Proteomes" id="UP000270620">
    <property type="component" value="Unassembled WGS sequence"/>
</dbReference>
<dbReference type="GO" id="GO:0005737">
    <property type="term" value="C:cytoplasm"/>
    <property type="evidence" value="ECO:0007669"/>
    <property type="project" value="TreeGrafter"/>
</dbReference>
<organism evidence="3 4">
    <name type="scientific">Mangrovimonas spongiae</name>
    <dbReference type="NCBI Taxonomy" id="2494697"/>
    <lineage>
        <taxon>Bacteria</taxon>
        <taxon>Pseudomonadati</taxon>
        <taxon>Bacteroidota</taxon>
        <taxon>Flavobacteriia</taxon>
        <taxon>Flavobacteriales</taxon>
        <taxon>Flavobacteriaceae</taxon>
        <taxon>Mangrovimonas</taxon>
    </lineage>
</organism>
<dbReference type="InterPro" id="IPR055378">
    <property type="entry name" value="GH3_C"/>
</dbReference>
<protein>
    <recommendedName>
        <fullName evidence="5">GH3 auxin-responsive promoter family protein</fullName>
    </recommendedName>
</protein>
<dbReference type="EMBL" id="RWBG01000003">
    <property type="protein sequence ID" value="RSK39834.1"/>
    <property type="molecule type" value="Genomic_DNA"/>
</dbReference>
<name>A0A428K0I9_9FLAO</name>
<evidence type="ECO:0000313" key="4">
    <source>
        <dbReference type="Proteomes" id="UP000270620"/>
    </source>
</evidence>
<gene>
    <name evidence="3" type="ORF">EJA19_08095</name>
</gene>
<dbReference type="RefSeq" id="WP_125467858.1">
    <property type="nucleotide sequence ID" value="NZ_RWBG01000003.1"/>
</dbReference>
<proteinExistence type="predicted"/>
<dbReference type="InterPro" id="IPR004993">
    <property type="entry name" value="GH3"/>
</dbReference>
<keyword evidence="4" id="KW-1185">Reference proteome</keyword>
<dbReference type="OrthoDB" id="5678283at2"/>
<evidence type="ECO:0000259" key="2">
    <source>
        <dbReference type="Pfam" id="PF23572"/>
    </source>
</evidence>
<comment type="caution">
    <text evidence="3">The sequence shown here is derived from an EMBL/GenBank/DDBJ whole genome shotgun (WGS) entry which is preliminary data.</text>
</comment>
<dbReference type="AlphaFoldDB" id="A0A428K0I9"/>
<feature type="domain" description="GH3 C-terminal" evidence="2">
    <location>
        <begin position="381"/>
        <end position="494"/>
    </location>
</feature>
<feature type="domain" description="GH3 middle" evidence="1">
    <location>
        <begin position="297"/>
        <end position="366"/>
    </location>
</feature>
<dbReference type="InterPro" id="IPR055377">
    <property type="entry name" value="GH3_M"/>
</dbReference>
<sequence>MPIPIVNSIASWFLKKRFHQIELFLKYPNEVQQELLFQLLSKAKDTEFGKTYDFASIKDYNTFSNRIPISTYEDYHDAIERSRQGEHNIFWPQPIKWFAKSSGTTNSKSKFIPVSEDSLEDCHYAASKDLLCMYLNNNENSQLFTGKSLRLGGSKELYKENGTVFGDLSAILIDNMPFWAEFSSTPSSKVSLMSEWETKMEAIVNETIQENVTSLAGVPSWMLVLLNNVLEKTGKDNIFDIWPNLEVYFHGGVSFVPYKAQYKRIFPRKDFRYYEIYNASEGFFAIQDKNKSSELLLMLDYGIFYEFIPMETYGTKHEKIIPLGEVEKDKNYAVIITTNAGLWRYKIGDTIKFTSTQPYRIKITGRTKHHINAFGEELIIENAEEALKKVCKKTKSEIVDYTAAPIFMDGKEKGAHEWLIEFKTPPNNIDYFNELLDNALKSLNSDYEAKRYNNMTLNKPKIHIARSHLFYDWLKQNNKLGGQHKVPRLSNTREYLDELLQINS</sequence>
<evidence type="ECO:0008006" key="5">
    <source>
        <dbReference type="Google" id="ProtNLM"/>
    </source>
</evidence>
<evidence type="ECO:0000259" key="1">
    <source>
        <dbReference type="Pfam" id="PF23571"/>
    </source>
</evidence>
<dbReference type="InterPro" id="IPR042099">
    <property type="entry name" value="ANL_N_sf"/>
</dbReference>
<dbReference type="PANTHER" id="PTHR31901:SF9">
    <property type="entry name" value="GH3 DOMAIN-CONTAINING PROTEIN"/>
    <property type="match status" value="1"/>
</dbReference>
<dbReference type="Pfam" id="PF23572">
    <property type="entry name" value="GH3_C"/>
    <property type="match status" value="1"/>
</dbReference>
<dbReference type="Pfam" id="PF23571">
    <property type="entry name" value="GH3_M"/>
    <property type="match status" value="1"/>
</dbReference>
<dbReference type="PANTHER" id="PTHR31901">
    <property type="entry name" value="GH3 DOMAIN-CONTAINING PROTEIN"/>
    <property type="match status" value="1"/>
</dbReference>
<reference evidence="3 4" key="1">
    <citation type="submission" date="2018-12" db="EMBL/GenBank/DDBJ databases">
        <title>Mangrovimonas spongiae sp. nov., a novel member of the genus Mangrovimonas isolated from marine sponge.</title>
        <authorList>
            <person name="Zhuang L."/>
            <person name="Luo L."/>
        </authorList>
    </citation>
    <scope>NUCLEOTIDE SEQUENCE [LARGE SCALE GENOMIC DNA]</scope>
    <source>
        <strain evidence="3 4">HN-E26</strain>
    </source>
</reference>
<dbReference type="Pfam" id="PF03321">
    <property type="entry name" value="GH3"/>
    <property type="match status" value="1"/>
</dbReference>
<evidence type="ECO:0000313" key="3">
    <source>
        <dbReference type="EMBL" id="RSK39834.1"/>
    </source>
</evidence>
<dbReference type="GO" id="GO:0016881">
    <property type="term" value="F:acid-amino acid ligase activity"/>
    <property type="evidence" value="ECO:0007669"/>
    <property type="project" value="TreeGrafter"/>
</dbReference>
<dbReference type="Gene3D" id="3.40.50.12780">
    <property type="entry name" value="N-terminal domain of ligase-like"/>
    <property type="match status" value="1"/>
</dbReference>